<accession>A0ABP6R9C4</accession>
<reference evidence="2" key="1">
    <citation type="journal article" date="2019" name="Int. J. Syst. Evol. Microbiol.">
        <title>The Global Catalogue of Microorganisms (GCM) 10K type strain sequencing project: providing services to taxonomists for standard genome sequencing and annotation.</title>
        <authorList>
            <consortium name="The Broad Institute Genomics Platform"/>
            <consortium name="The Broad Institute Genome Sequencing Center for Infectious Disease"/>
            <person name="Wu L."/>
            <person name="Ma J."/>
        </authorList>
    </citation>
    <scope>NUCLEOTIDE SEQUENCE [LARGE SCALE GENOMIC DNA]</scope>
    <source>
        <strain evidence="2">JCM 11483</strain>
    </source>
</reference>
<gene>
    <name evidence="1" type="ORF">GCM10020260_03760</name>
</gene>
<name>A0ABP6R9C4_9MICC</name>
<evidence type="ECO:0000313" key="1">
    <source>
        <dbReference type="EMBL" id="GAA3280017.1"/>
    </source>
</evidence>
<evidence type="ECO:0000313" key="2">
    <source>
        <dbReference type="Proteomes" id="UP001501736"/>
    </source>
</evidence>
<keyword evidence="2" id="KW-1185">Reference proteome</keyword>
<dbReference type="EMBL" id="BAAAYG010000002">
    <property type="protein sequence ID" value="GAA3280017.1"/>
    <property type="molecule type" value="Genomic_DNA"/>
</dbReference>
<sequence>MLTPAACSRELDRRGRIHREEAVLYGLLECLAEDEARVTGAGAGAVVLW</sequence>
<comment type="caution">
    <text evidence="1">The sequence shown here is derived from an EMBL/GenBank/DDBJ whole genome shotgun (WGS) entry which is preliminary data.</text>
</comment>
<dbReference type="Proteomes" id="UP001501736">
    <property type="component" value="Unassembled WGS sequence"/>
</dbReference>
<organism evidence="1 2">
    <name type="scientific">Nesterenkonia halobia</name>
    <dbReference type="NCBI Taxonomy" id="37922"/>
    <lineage>
        <taxon>Bacteria</taxon>
        <taxon>Bacillati</taxon>
        <taxon>Actinomycetota</taxon>
        <taxon>Actinomycetes</taxon>
        <taxon>Micrococcales</taxon>
        <taxon>Micrococcaceae</taxon>
        <taxon>Nesterenkonia</taxon>
    </lineage>
</organism>
<proteinExistence type="predicted"/>
<protein>
    <submittedName>
        <fullName evidence="1">Uncharacterized protein</fullName>
    </submittedName>
</protein>